<evidence type="ECO:0000313" key="2">
    <source>
        <dbReference type="Proteomes" id="UP001202328"/>
    </source>
</evidence>
<protein>
    <submittedName>
        <fullName evidence="1">Uncharacterized protein</fullName>
    </submittedName>
</protein>
<dbReference type="EMBL" id="JAJJMB010010620">
    <property type="protein sequence ID" value="KAI3907321.1"/>
    <property type="molecule type" value="Genomic_DNA"/>
</dbReference>
<reference evidence="1" key="1">
    <citation type="submission" date="2022-04" db="EMBL/GenBank/DDBJ databases">
        <title>A functionally conserved STORR gene fusion in Papaver species that diverged 16.8 million years ago.</title>
        <authorList>
            <person name="Catania T."/>
        </authorList>
    </citation>
    <scope>NUCLEOTIDE SEQUENCE</scope>
    <source>
        <strain evidence="1">S-188037</strain>
    </source>
</reference>
<gene>
    <name evidence="1" type="ORF">MKW98_010671</name>
</gene>
<accession>A0AAD4SGT5</accession>
<sequence>MILKFCCWNLTKDHKFEYRGELKLEPYVVLDVIYQLDWGLVYTYYEVFCQIIKKKDVEFLNELVVVTLDNIEPQEGGTIEFVC</sequence>
<dbReference type="Proteomes" id="UP001202328">
    <property type="component" value="Unassembled WGS sequence"/>
</dbReference>
<dbReference type="AlphaFoldDB" id="A0AAD4SGT5"/>
<proteinExistence type="predicted"/>
<comment type="caution">
    <text evidence="1">The sequence shown here is derived from an EMBL/GenBank/DDBJ whole genome shotgun (WGS) entry which is preliminary data.</text>
</comment>
<keyword evidence="2" id="KW-1185">Reference proteome</keyword>
<name>A0AAD4SGT5_9MAGN</name>
<evidence type="ECO:0000313" key="1">
    <source>
        <dbReference type="EMBL" id="KAI3907321.1"/>
    </source>
</evidence>
<organism evidence="1 2">
    <name type="scientific">Papaver atlanticum</name>
    <dbReference type="NCBI Taxonomy" id="357466"/>
    <lineage>
        <taxon>Eukaryota</taxon>
        <taxon>Viridiplantae</taxon>
        <taxon>Streptophyta</taxon>
        <taxon>Embryophyta</taxon>
        <taxon>Tracheophyta</taxon>
        <taxon>Spermatophyta</taxon>
        <taxon>Magnoliopsida</taxon>
        <taxon>Ranunculales</taxon>
        <taxon>Papaveraceae</taxon>
        <taxon>Papaveroideae</taxon>
        <taxon>Papaver</taxon>
    </lineage>
</organism>